<sequence length="341" mass="37171">MKNSTRRVLAAFLALRYVAFTVLTLLALAHSSIVRADEAYPSRKPISLIVPYPAGGASDYSARIFSDVIGKAIGQTVIVENIGGATGVIAANRLLKLPDDGYQIFHGSPNELILPPLVNKSVKFKSEDFELVQPITTATLVVLARRGLDVDNLDDVVRLAQQKGRAPVTYATVGIGSLYHMIGERLTKELDLNLQHVPYQGGGPALTDVAGGQVDLAILPFTVSMVHQQAQGRFKIVSALSNEVPDALKSIPLIKESKLVKNVDYRISGGYFVKTGTPAHEKNALRKAIGTALQDPEVRQKLQHEGRLVAQPMSAQESDAYWTTEISKLRELVKLIDYRPQ</sequence>
<dbReference type="AlphaFoldDB" id="A0A356LH82"/>
<comment type="caution">
    <text evidence="2">The sequence shown here is derived from an EMBL/GenBank/DDBJ whole genome shotgun (WGS) entry which is preliminary data.</text>
</comment>
<gene>
    <name evidence="2" type="ORF">DD666_10615</name>
</gene>
<proteinExistence type="inferred from homology"/>
<dbReference type="Gene3D" id="3.40.190.10">
    <property type="entry name" value="Periplasmic binding protein-like II"/>
    <property type="match status" value="1"/>
</dbReference>
<dbReference type="SUPFAM" id="SSF53850">
    <property type="entry name" value="Periplasmic binding protein-like II"/>
    <property type="match status" value="1"/>
</dbReference>
<dbReference type="PANTHER" id="PTHR42928:SF5">
    <property type="entry name" value="BLR1237 PROTEIN"/>
    <property type="match status" value="1"/>
</dbReference>
<dbReference type="Proteomes" id="UP000264036">
    <property type="component" value="Unassembled WGS sequence"/>
</dbReference>
<dbReference type="EMBL" id="DOEK01000027">
    <property type="protein sequence ID" value="HBP29855.1"/>
    <property type="molecule type" value="Genomic_DNA"/>
</dbReference>
<dbReference type="InterPro" id="IPR042100">
    <property type="entry name" value="Bug_dom1"/>
</dbReference>
<dbReference type="Gene3D" id="3.40.190.150">
    <property type="entry name" value="Bordetella uptake gene, domain 1"/>
    <property type="match status" value="1"/>
</dbReference>
<protein>
    <submittedName>
        <fullName evidence="2">ABC transporter substrate-binding protein</fullName>
    </submittedName>
</protein>
<organism evidence="2 3">
    <name type="scientific">Advenella kashmirensis</name>
    <dbReference type="NCBI Taxonomy" id="310575"/>
    <lineage>
        <taxon>Bacteria</taxon>
        <taxon>Pseudomonadati</taxon>
        <taxon>Pseudomonadota</taxon>
        <taxon>Betaproteobacteria</taxon>
        <taxon>Burkholderiales</taxon>
        <taxon>Alcaligenaceae</taxon>
    </lineage>
</organism>
<comment type="similarity">
    <text evidence="1">Belongs to the UPF0065 (bug) family.</text>
</comment>
<evidence type="ECO:0000313" key="3">
    <source>
        <dbReference type="Proteomes" id="UP000264036"/>
    </source>
</evidence>
<evidence type="ECO:0000313" key="2">
    <source>
        <dbReference type="EMBL" id="HBP29855.1"/>
    </source>
</evidence>
<dbReference type="Pfam" id="PF03401">
    <property type="entry name" value="TctC"/>
    <property type="match status" value="1"/>
</dbReference>
<dbReference type="CDD" id="cd07012">
    <property type="entry name" value="PBP2_Bug_TTT"/>
    <property type="match status" value="1"/>
</dbReference>
<evidence type="ECO:0000256" key="1">
    <source>
        <dbReference type="ARBA" id="ARBA00006987"/>
    </source>
</evidence>
<dbReference type="PANTHER" id="PTHR42928">
    <property type="entry name" value="TRICARBOXYLATE-BINDING PROTEIN"/>
    <property type="match status" value="1"/>
</dbReference>
<name>A0A356LH82_9BURK</name>
<reference evidence="2 3" key="1">
    <citation type="journal article" date="2018" name="Nat. Biotechnol.">
        <title>A standardized bacterial taxonomy based on genome phylogeny substantially revises the tree of life.</title>
        <authorList>
            <person name="Parks D.H."/>
            <person name="Chuvochina M."/>
            <person name="Waite D.W."/>
            <person name="Rinke C."/>
            <person name="Skarshewski A."/>
            <person name="Chaumeil P.A."/>
            <person name="Hugenholtz P."/>
        </authorList>
    </citation>
    <scope>NUCLEOTIDE SEQUENCE [LARGE SCALE GENOMIC DNA]</scope>
    <source>
        <strain evidence="2">UBA10707</strain>
    </source>
</reference>
<accession>A0A356LH82</accession>
<dbReference type="InterPro" id="IPR005064">
    <property type="entry name" value="BUG"/>
</dbReference>